<dbReference type="Pfam" id="PF22834">
    <property type="entry name" value="Polo_box_4"/>
    <property type="match status" value="1"/>
</dbReference>
<evidence type="ECO:0008006" key="8">
    <source>
        <dbReference type="Google" id="ProtNLM"/>
    </source>
</evidence>
<name>A0AAE0XQK3_9GAST</name>
<evidence type="ECO:0000259" key="3">
    <source>
        <dbReference type="Pfam" id="PF15025"/>
    </source>
</evidence>
<accession>A0AAE0XQK3</accession>
<evidence type="ECO:0000259" key="5">
    <source>
        <dbReference type="Pfam" id="PF22834"/>
    </source>
</evidence>
<dbReference type="Proteomes" id="UP001283361">
    <property type="component" value="Unassembled WGS sequence"/>
</dbReference>
<dbReference type="InterPro" id="IPR053900">
    <property type="entry name" value="C5orf34-like_dom"/>
</dbReference>
<feature type="compositionally biased region" description="Polar residues" evidence="1">
    <location>
        <begin position="252"/>
        <end position="267"/>
    </location>
</feature>
<feature type="compositionally biased region" description="Low complexity" evidence="1">
    <location>
        <begin position="321"/>
        <end position="335"/>
    </location>
</feature>
<evidence type="ECO:0000313" key="6">
    <source>
        <dbReference type="EMBL" id="KAK3703274.1"/>
    </source>
</evidence>
<gene>
    <name evidence="6" type="ORF">RRG08_059538</name>
</gene>
<feature type="domain" description="C5orf34-like N-terminal" evidence="3">
    <location>
        <begin position="9"/>
        <end position="79"/>
    </location>
</feature>
<feature type="domain" description="C5orf34-like" evidence="5">
    <location>
        <begin position="642"/>
        <end position="725"/>
    </location>
</feature>
<feature type="compositionally biased region" description="Polar residues" evidence="1">
    <location>
        <begin position="180"/>
        <end position="191"/>
    </location>
</feature>
<evidence type="ECO:0000256" key="1">
    <source>
        <dbReference type="SAM" id="MobiDB-lite"/>
    </source>
</evidence>
<dbReference type="Pfam" id="PF22833">
    <property type="entry name" value="C5orf34_2nd"/>
    <property type="match status" value="1"/>
</dbReference>
<evidence type="ECO:0000313" key="7">
    <source>
        <dbReference type="Proteomes" id="UP001283361"/>
    </source>
</evidence>
<proteinExistence type="predicted"/>
<dbReference type="Pfam" id="PF15016">
    <property type="entry name" value="C5orf34_C"/>
    <property type="match status" value="1"/>
</dbReference>
<protein>
    <recommendedName>
        <fullName evidence="8">DUF4524 domain-containing protein</fullName>
    </recommendedName>
</protein>
<feature type="domain" description="C5orf34-like C-terminal" evidence="2">
    <location>
        <begin position="755"/>
        <end position="867"/>
    </location>
</feature>
<feature type="domain" description="C5orf34-like second" evidence="4">
    <location>
        <begin position="123"/>
        <end position="201"/>
    </location>
</feature>
<keyword evidence="7" id="KW-1185">Reference proteome</keyword>
<evidence type="ECO:0000259" key="4">
    <source>
        <dbReference type="Pfam" id="PF22833"/>
    </source>
</evidence>
<dbReference type="PANTHER" id="PTHR34531">
    <property type="entry name" value="ZGC:153352"/>
    <property type="match status" value="1"/>
</dbReference>
<sequence>MSRVVPLLMVLYSNDAVEVRYSDGSALQLSSCGSTMIHHGAASHKRLSGKAGSGNIHKRSRFVTSEHRQKVLQAMDFRNRFAERPYLCEELLDRDQIVSLYAFIGSVTWSANPAEADVEILQDGSRKINSLDDYASLIISPHGHDFTVCYLSKLSTDSSKPKPKVSNISRSYSDKPGYDNSPSAHQSTNMKRTNDERKTRTDSVLKLNEAVVHPFQSQNNIHPAQPFFNADLPQSSQTQALPRQHNERQKKSCQFLQKSDSHQSPNHMSHFHLNSKDPNTCQDLSALTAAQQDQTKNNAKIDGPQELPYSFNKHVEPLTNSSINSQDISSISRSSTPDGLRMTIDSDASLGTQDSSHLVHVQAYPREQYRQRHSSPTNFTSSPYDEAIKGQSQGIRESHYGADGDLGGSYLADNPLHKAESEEECGLDRTICEEDNAPAELSRTVVGEESHQAVLLPLPQTPGADNISNPTPSIGDNPVQTQMVKEINGCNVTTGEKVKYGAILTIHPLHCLPQERELEFAAQSLEPTNTSGFMPEIGEKSQKSQCQSLYVWTTTHISRNACPLAWTHPLKLVQTARSLQDHHNQDRSEDKATSTSKGKQSSPLPEPLPVTCPFQHLHKWDVEKTLNVSDASGSLEFQHGMLKVVISEGIVYRFVTVAKIHIVEIHPGDGSIIVSQGVKGHFYTHYITVEDRLEERTYSLKSLPAGQCKGSYSISKLIQTANRYLMMNHQWERRGLKQKLPCWKRETVAVVEPLSSSLLEECVVEGLGKFSAFTNGRVRAVFEDRTALDMVCNFSKRTSESLQHGHEPKVSLPAARQVSLPVSSYEAIFGASTARLLLPSGQYVTVDIQNPGQYKSYIQAGREWASWVNSSTMERHQFYTQKHTPSVMLRAAEHELKKIFCFNYILEQTLQVQKDLECSGLDHASSSRTTTSSVPSSGECEYSYAQSCKFLQLANQGQPGRYNQSQGASSPCEPTQNHQLQFIQAPYYVSSDVQEPLYPASQNIAGFHSWSGSTSIPDGSHLGPKKKKSNQQTTLKSRHTEVASVSNQMARSEERAQSITDGFHAVRQVLLRNSNLINDIDEFLDSSRKQNLLQSPRKEDD</sequence>
<organism evidence="6 7">
    <name type="scientific">Elysia crispata</name>
    <name type="common">lettuce slug</name>
    <dbReference type="NCBI Taxonomy" id="231223"/>
    <lineage>
        <taxon>Eukaryota</taxon>
        <taxon>Metazoa</taxon>
        <taxon>Spiralia</taxon>
        <taxon>Lophotrochozoa</taxon>
        <taxon>Mollusca</taxon>
        <taxon>Gastropoda</taxon>
        <taxon>Heterobranchia</taxon>
        <taxon>Euthyneura</taxon>
        <taxon>Panpulmonata</taxon>
        <taxon>Sacoglossa</taxon>
        <taxon>Placobranchoidea</taxon>
        <taxon>Plakobranchidae</taxon>
        <taxon>Elysia</taxon>
    </lineage>
</organism>
<dbReference type="InterPro" id="IPR027830">
    <property type="entry name" value="C5orf34-like_N"/>
</dbReference>
<dbReference type="InterPro" id="IPR053901">
    <property type="entry name" value="C5orf34-like"/>
</dbReference>
<dbReference type="Pfam" id="PF15025">
    <property type="entry name" value="C5orf34-like_N"/>
    <property type="match status" value="1"/>
</dbReference>
<feature type="region of interest" description="Disordered" evidence="1">
    <location>
        <begin position="320"/>
        <end position="339"/>
    </location>
</feature>
<dbReference type="InterPro" id="IPR053899">
    <property type="entry name" value="C5orf34-like_2nd"/>
</dbReference>
<dbReference type="InterPro" id="IPR027865">
    <property type="entry name" value="C5orf34-like_C"/>
</dbReference>
<feature type="region of interest" description="Disordered" evidence="1">
    <location>
        <begin position="578"/>
        <end position="609"/>
    </location>
</feature>
<feature type="region of interest" description="Disordered" evidence="1">
    <location>
        <begin position="1015"/>
        <end position="1049"/>
    </location>
</feature>
<feature type="compositionally biased region" description="Polar residues" evidence="1">
    <location>
        <begin position="232"/>
        <end position="241"/>
    </location>
</feature>
<feature type="region of interest" description="Disordered" evidence="1">
    <location>
        <begin position="155"/>
        <end position="201"/>
    </location>
</feature>
<reference evidence="6" key="1">
    <citation type="journal article" date="2023" name="G3 (Bethesda)">
        <title>A reference genome for the long-term kleptoplast-retaining sea slug Elysia crispata morphotype clarki.</title>
        <authorList>
            <person name="Eastman K.E."/>
            <person name="Pendleton A.L."/>
            <person name="Shaikh M.A."/>
            <person name="Suttiyut T."/>
            <person name="Ogas R."/>
            <person name="Tomko P."/>
            <person name="Gavelis G."/>
            <person name="Widhalm J.R."/>
            <person name="Wisecaver J.H."/>
        </authorList>
    </citation>
    <scope>NUCLEOTIDE SEQUENCE</scope>
    <source>
        <strain evidence="6">ECLA1</strain>
    </source>
</reference>
<evidence type="ECO:0000259" key="2">
    <source>
        <dbReference type="Pfam" id="PF15016"/>
    </source>
</evidence>
<dbReference type="PANTHER" id="PTHR34531:SF1">
    <property type="entry name" value="CHROMOSOME 5 OPEN READING FRAME 34"/>
    <property type="match status" value="1"/>
</dbReference>
<dbReference type="AlphaFoldDB" id="A0AAE0XQK3"/>
<feature type="compositionally biased region" description="Basic and acidic residues" evidence="1">
    <location>
        <begin position="192"/>
        <end position="201"/>
    </location>
</feature>
<feature type="compositionally biased region" description="Basic and acidic residues" evidence="1">
    <location>
        <begin position="579"/>
        <end position="592"/>
    </location>
</feature>
<comment type="caution">
    <text evidence="6">The sequence shown here is derived from an EMBL/GenBank/DDBJ whole genome shotgun (WGS) entry which is preliminary data.</text>
</comment>
<feature type="compositionally biased region" description="Polar residues" evidence="1">
    <location>
        <begin position="593"/>
        <end position="603"/>
    </location>
</feature>
<dbReference type="EMBL" id="JAWDGP010007840">
    <property type="protein sequence ID" value="KAK3703274.1"/>
    <property type="molecule type" value="Genomic_DNA"/>
</dbReference>
<feature type="region of interest" description="Disordered" evidence="1">
    <location>
        <begin position="219"/>
        <end position="280"/>
    </location>
</feature>